<protein>
    <submittedName>
        <fullName evidence="2">Uncharacterized protein</fullName>
    </submittedName>
</protein>
<gene>
    <name evidence="2" type="ORF">OUZ56_012148</name>
</gene>
<evidence type="ECO:0000313" key="3">
    <source>
        <dbReference type="Proteomes" id="UP001234178"/>
    </source>
</evidence>
<evidence type="ECO:0000256" key="1">
    <source>
        <dbReference type="SAM" id="MobiDB-lite"/>
    </source>
</evidence>
<accession>A0ABQ9Z2D6</accession>
<evidence type="ECO:0000313" key="2">
    <source>
        <dbReference type="EMBL" id="KAK4006993.1"/>
    </source>
</evidence>
<dbReference type="EMBL" id="JAOYFB010000002">
    <property type="protein sequence ID" value="KAK4006993.1"/>
    <property type="molecule type" value="Genomic_DNA"/>
</dbReference>
<feature type="compositionally biased region" description="Basic and acidic residues" evidence="1">
    <location>
        <begin position="17"/>
        <end position="27"/>
    </location>
</feature>
<comment type="caution">
    <text evidence="2">The sequence shown here is derived from an EMBL/GenBank/DDBJ whole genome shotgun (WGS) entry which is preliminary data.</text>
</comment>
<feature type="region of interest" description="Disordered" evidence="1">
    <location>
        <begin position="1"/>
        <end position="27"/>
    </location>
</feature>
<dbReference type="Proteomes" id="UP001234178">
    <property type="component" value="Unassembled WGS sequence"/>
</dbReference>
<sequence>MISFSKGSPRRRSHGKRALDPTSDTKCRRMPGKLKIKSLFGWITRKFSVFHTLTAQIRNKTEMLEDDALLPALLYVSRPTAGLSFPNASSIVRHLAVGIGTIPYHHNSG</sequence>
<keyword evidence="3" id="KW-1185">Reference proteome</keyword>
<proteinExistence type="predicted"/>
<organism evidence="2 3">
    <name type="scientific">Daphnia magna</name>
    <dbReference type="NCBI Taxonomy" id="35525"/>
    <lineage>
        <taxon>Eukaryota</taxon>
        <taxon>Metazoa</taxon>
        <taxon>Ecdysozoa</taxon>
        <taxon>Arthropoda</taxon>
        <taxon>Crustacea</taxon>
        <taxon>Branchiopoda</taxon>
        <taxon>Diplostraca</taxon>
        <taxon>Cladocera</taxon>
        <taxon>Anomopoda</taxon>
        <taxon>Daphniidae</taxon>
        <taxon>Daphnia</taxon>
    </lineage>
</organism>
<name>A0ABQ9Z2D6_9CRUS</name>
<reference evidence="2 3" key="1">
    <citation type="journal article" date="2023" name="Nucleic Acids Res.">
        <title>The hologenome of Daphnia magna reveals possible DNA methylation and microbiome-mediated evolution of the host genome.</title>
        <authorList>
            <person name="Chaturvedi A."/>
            <person name="Li X."/>
            <person name="Dhandapani V."/>
            <person name="Marshall H."/>
            <person name="Kissane S."/>
            <person name="Cuenca-Cambronero M."/>
            <person name="Asole G."/>
            <person name="Calvet F."/>
            <person name="Ruiz-Romero M."/>
            <person name="Marangio P."/>
            <person name="Guigo R."/>
            <person name="Rago D."/>
            <person name="Mirbahai L."/>
            <person name="Eastwood N."/>
            <person name="Colbourne J.K."/>
            <person name="Zhou J."/>
            <person name="Mallon E."/>
            <person name="Orsini L."/>
        </authorList>
    </citation>
    <scope>NUCLEOTIDE SEQUENCE [LARGE SCALE GENOMIC DNA]</scope>
    <source>
        <strain evidence="2">LRV0_1</strain>
    </source>
</reference>